<dbReference type="EMBL" id="CDHN01000001">
    <property type="protein sequence ID" value="CEJ80234.1"/>
    <property type="molecule type" value="Genomic_DNA"/>
</dbReference>
<dbReference type="AlphaFoldDB" id="A0A0A1T4I0"/>
<feature type="coiled-coil region" evidence="8">
    <location>
        <begin position="144"/>
        <end position="171"/>
    </location>
</feature>
<sequence>MRFLPLLALASTAQALYFYVDGASSKCFYEELPKGTLVSGKYSAEEFDDRANAWQQHQGLNIFISVDEVFNNDHRVVSKKGGSSGRFHFAAAEAGDHKICFTPSSTSGRHGWLSTSYPNGGVKLRLDMVIGESSDIERSDKGKIDDITTRVKDLTNRLNDIRREQVFQREREAEFRDQSESTNGRVVRWIIIQLVVLGGTCAWQLSHLRSFFIKQKLT</sequence>
<evidence type="ECO:0000256" key="3">
    <source>
        <dbReference type="ARBA" id="ARBA00022692"/>
    </source>
</evidence>
<dbReference type="HOGENOM" id="CLU_066963_2_1_1"/>
<evidence type="ECO:0000256" key="9">
    <source>
        <dbReference type="SAM" id="SignalP"/>
    </source>
</evidence>
<comment type="subcellular location">
    <subcellularLocation>
        <location evidence="1 7">Membrane</location>
        <topology evidence="1 7">Single-pass type I membrane protein</topology>
    </subcellularLocation>
</comment>
<accession>A0A0A1T4I0</accession>
<evidence type="ECO:0000256" key="6">
    <source>
        <dbReference type="ARBA" id="ARBA00023136"/>
    </source>
</evidence>
<dbReference type="Pfam" id="PF01105">
    <property type="entry name" value="EMP24_GP25L"/>
    <property type="match status" value="1"/>
</dbReference>
<feature type="domain" description="GOLD" evidence="10">
    <location>
        <begin position="25"/>
        <end position="128"/>
    </location>
</feature>
<evidence type="ECO:0000256" key="7">
    <source>
        <dbReference type="RuleBase" id="RU003827"/>
    </source>
</evidence>
<dbReference type="SMART" id="SM01190">
    <property type="entry name" value="EMP24_GP25L"/>
    <property type="match status" value="1"/>
</dbReference>
<evidence type="ECO:0000313" key="11">
    <source>
        <dbReference type="EMBL" id="CEJ80234.1"/>
    </source>
</evidence>
<keyword evidence="5" id="KW-1133">Transmembrane helix</keyword>
<dbReference type="InterPro" id="IPR009038">
    <property type="entry name" value="GOLD_dom"/>
</dbReference>
<evidence type="ECO:0000256" key="5">
    <source>
        <dbReference type="ARBA" id="ARBA00022989"/>
    </source>
</evidence>
<keyword evidence="6" id="KW-0472">Membrane</keyword>
<dbReference type="PROSITE" id="PS50866">
    <property type="entry name" value="GOLD"/>
    <property type="match status" value="1"/>
</dbReference>
<evidence type="ECO:0000256" key="1">
    <source>
        <dbReference type="ARBA" id="ARBA00004479"/>
    </source>
</evidence>
<organism evidence="11 12">
    <name type="scientific">[Torrubiella] hemipterigena</name>
    <dbReference type="NCBI Taxonomy" id="1531966"/>
    <lineage>
        <taxon>Eukaryota</taxon>
        <taxon>Fungi</taxon>
        <taxon>Dikarya</taxon>
        <taxon>Ascomycota</taxon>
        <taxon>Pezizomycotina</taxon>
        <taxon>Sordariomycetes</taxon>
        <taxon>Hypocreomycetidae</taxon>
        <taxon>Hypocreales</taxon>
        <taxon>Clavicipitaceae</taxon>
        <taxon>Clavicipitaceae incertae sedis</taxon>
        <taxon>'Torrubiella' clade</taxon>
    </lineage>
</organism>
<keyword evidence="3 7" id="KW-0812">Transmembrane</keyword>
<keyword evidence="4 9" id="KW-0732">Signal</keyword>
<protein>
    <submittedName>
        <fullName evidence="11">Putative ERP1 protein</fullName>
    </submittedName>
</protein>
<dbReference type="OrthoDB" id="5800476at2759"/>
<dbReference type="GO" id="GO:0016020">
    <property type="term" value="C:membrane"/>
    <property type="evidence" value="ECO:0007669"/>
    <property type="project" value="UniProtKB-SubCell"/>
</dbReference>
<dbReference type="PANTHER" id="PTHR22811">
    <property type="entry name" value="TRANSMEMBRANE EMP24 DOMAIN-CONTAINING PROTEIN"/>
    <property type="match status" value="1"/>
</dbReference>
<feature type="chain" id="PRO_5012113431" evidence="9">
    <location>
        <begin position="16"/>
        <end position="218"/>
    </location>
</feature>
<keyword evidence="12" id="KW-1185">Reference proteome</keyword>
<dbReference type="InterPro" id="IPR015720">
    <property type="entry name" value="Emp24-like"/>
</dbReference>
<proteinExistence type="inferred from homology"/>
<evidence type="ECO:0000313" key="12">
    <source>
        <dbReference type="Proteomes" id="UP000039046"/>
    </source>
</evidence>
<feature type="signal peptide" evidence="9">
    <location>
        <begin position="1"/>
        <end position="15"/>
    </location>
</feature>
<dbReference type="STRING" id="1531966.A0A0A1T4I0"/>
<keyword evidence="8" id="KW-0175">Coiled coil</keyword>
<gene>
    <name evidence="11" type="ORF">VHEMI00431</name>
</gene>
<evidence type="ECO:0000256" key="2">
    <source>
        <dbReference type="ARBA" id="ARBA00007104"/>
    </source>
</evidence>
<dbReference type="Proteomes" id="UP000039046">
    <property type="component" value="Unassembled WGS sequence"/>
</dbReference>
<name>A0A0A1T4I0_9HYPO</name>
<reference evidence="11 12" key="1">
    <citation type="journal article" date="2015" name="Genome Announc.">
        <title>Draft Genome Sequence and Gene Annotation of the Entomopathogenic Fungus Verticillium hemipterigenum.</title>
        <authorList>
            <person name="Horn F."/>
            <person name="Habel A."/>
            <person name="Scharf D.H."/>
            <person name="Dworschak J."/>
            <person name="Brakhage A.A."/>
            <person name="Guthke R."/>
            <person name="Hertweck C."/>
            <person name="Linde J."/>
        </authorList>
    </citation>
    <scope>NUCLEOTIDE SEQUENCE [LARGE SCALE GENOMIC DNA]</scope>
</reference>
<evidence type="ECO:0000259" key="10">
    <source>
        <dbReference type="PROSITE" id="PS50866"/>
    </source>
</evidence>
<evidence type="ECO:0000256" key="8">
    <source>
        <dbReference type="SAM" id="Coils"/>
    </source>
</evidence>
<comment type="similarity">
    <text evidence="2 7">Belongs to the EMP24/GP25L family.</text>
</comment>
<evidence type="ECO:0000256" key="4">
    <source>
        <dbReference type="ARBA" id="ARBA00022729"/>
    </source>
</evidence>